<evidence type="ECO:0000256" key="4">
    <source>
        <dbReference type="ARBA" id="ARBA00022982"/>
    </source>
</evidence>
<name>A0ABX1SJZ8_9PSEU</name>
<keyword evidence="2 8" id="KW-0813">Transport</keyword>
<keyword evidence="5 8" id="KW-0408">Iron</keyword>
<evidence type="ECO:0000256" key="7">
    <source>
        <dbReference type="ARBA" id="ARBA00023291"/>
    </source>
</evidence>
<dbReference type="InterPro" id="IPR051269">
    <property type="entry name" value="Fe-S_cluster_ET"/>
</dbReference>
<evidence type="ECO:0000256" key="2">
    <source>
        <dbReference type="ARBA" id="ARBA00022448"/>
    </source>
</evidence>
<dbReference type="PANTHER" id="PTHR36923">
    <property type="entry name" value="FERREDOXIN"/>
    <property type="match status" value="1"/>
</dbReference>
<proteinExistence type="predicted"/>
<evidence type="ECO:0000256" key="1">
    <source>
        <dbReference type="ARBA" id="ARBA00001927"/>
    </source>
</evidence>
<dbReference type="Pfam" id="PF13370">
    <property type="entry name" value="Fer4_13"/>
    <property type="match status" value="1"/>
</dbReference>
<evidence type="ECO:0000256" key="5">
    <source>
        <dbReference type="ARBA" id="ARBA00023004"/>
    </source>
</evidence>
<comment type="caution">
    <text evidence="9">The sequence shown here is derived from an EMBL/GenBank/DDBJ whole genome shotgun (WGS) entry which is preliminary data.</text>
</comment>
<dbReference type="InterPro" id="IPR001080">
    <property type="entry name" value="3Fe4S_ferredoxin"/>
</dbReference>
<reference evidence="9 10" key="1">
    <citation type="submission" date="2020-04" db="EMBL/GenBank/DDBJ databases">
        <authorList>
            <person name="Klaysubun C."/>
            <person name="Duangmal K."/>
            <person name="Lipun K."/>
        </authorList>
    </citation>
    <scope>NUCLEOTIDE SEQUENCE [LARGE SCALE GENOMIC DNA]</scope>
    <source>
        <strain evidence="9 10">K10HN5</strain>
    </source>
</reference>
<organism evidence="9 10">
    <name type="scientific">Pseudonocardia acidicola</name>
    <dbReference type="NCBI Taxonomy" id="2724939"/>
    <lineage>
        <taxon>Bacteria</taxon>
        <taxon>Bacillati</taxon>
        <taxon>Actinomycetota</taxon>
        <taxon>Actinomycetes</taxon>
        <taxon>Pseudonocardiales</taxon>
        <taxon>Pseudonocardiaceae</taxon>
        <taxon>Pseudonocardia</taxon>
    </lineage>
</organism>
<comment type="function">
    <text evidence="8">Ferredoxins are iron-sulfur proteins that transfer electrons in a wide variety of metabolic reactions.</text>
</comment>
<dbReference type="PANTHER" id="PTHR36923:SF3">
    <property type="entry name" value="FERREDOXIN"/>
    <property type="match status" value="1"/>
</dbReference>
<comment type="cofactor">
    <cofactor evidence="1">
        <name>[3Fe-4S] cluster</name>
        <dbReference type="ChEBI" id="CHEBI:21137"/>
    </cofactor>
</comment>
<keyword evidence="3 8" id="KW-0479">Metal-binding</keyword>
<sequence>MERLRVDPTKCQAYGTCAEVAPDLFQLDPWGYAQARRRDLTDGEAASAEAAIKICPVKAIRLLG</sequence>
<keyword evidence="10" id="KW-1185">Reference proteome</keyword>
<keyword evidence="6 8" id="KW-0411">Iron-sulfur</keyword>
<dbReference type="RefSeq" id="WP_169385383.1">
    <property type="nucleotide sequence ID" value="NZ_JAAXLA010000105.1"/>
</dbReference>
<protein>
    <recommendedName>
        <fullName evidence="8">Ferredoxin</fullName>
    </recommendedName>
</protein>
<keyword evidence="7" id="KW-0003">3Fe-4S</keyword>
<dbReference type="SUPFAM" id="SSF54862">
    <property type="entry name" value="4Fe-4S ferredoxins"/>
    <property type="match status" value="1"/>
</dbReference>
<evidence type="ECO:0000313" key="10">
    <source>
        <dbReference type="Proteomes" id="UP000820669"/>
    </source>
</evidence>
<evidence type="ECO:0000313" key="9">
    <source>
        <dbReference type="EMBL" id="NMI01871.1"/>
    </source>
</evidence>
<evidence type="ECO:0000256" key="6">
    <source>
        <dbReference type="ARBA" id="ARBA00023014"/>
    </source>
</evidence>
<accession>A0ABX1SJZ8</accession>
<gene>
    <name evidence="9" type="ORF">HF526_31925</name>
</gene>
<dbReference type="Gene3D" id="3.30.70.20">
    <property type="match status" value="1"/>
</dbReference>
<keyword evidence="4 8" id="KW-0249">Electron transport</keyword>
<dbReference type="EMBL" id="JAAXLA010000105">
    <property type="protein sequence ID" value="NMI01871.1"/>
    <property type="molecule type" value="Genomic_DNA"/>
</dbReference>
<evidence type="ECO:0000256" key="8">
    <source>
        <dbReference type="RuleBase" id="RU368020"/>
    </source>
</evidence>
<dbReference type="Proteomes" id="UP000820669">
    <property type="component" value="Unassembled WGS sequence"/>
</dbReference>
<evidence type="ECO:0000256" key="3">
    <source>
        <dbReference type="ARBA" id="ARBA00022723"/>
    </source>
</evidence>
<dbReference type="PRINTS" id="PR00352">
    <property type="entry name" value="3FE4SFRDOXIN"/>
</dbReference>